<gene>
    <name evidence="2" type="ORF">VitviT2T_009087</name>
</gene>
<protein>
    <submittedName>
        <fullName evidence="2">Uncharacterized protein</fullName>
    </submittedName>
</protein>
<evidence type="ECO:0000256" key="1">
    <source>
        <dbReference type="SAM" id="MobiDB-lite"/>
    </source>
</evidence>
<name>A0ABY9C4P7_VITVI</name>
<feature type="compositionally biased region" description="Polar residues" evidence="1">
    <location>
        <begin position="388"/>
        <end position="398"/>
    </location>
</feature>
<sequence length="1248" mass="136141">MVSSGNNSNRGSSMLPADMPPLPHCLPLEPITLGNPKYTRSGELRKVLGVSLGSTSEDHSFGVAHSKPSPPVATEELKHFKESIIDTRKKARDRVKTFRDSIFKLDKYREALGSKKRQRTDLSERSGGANLLKVGSQISRNSHDIATQRLEERTKNVVLNKRVRTSVADARPEGRAMIISRQQMVKEKDRDLLKAGVGASVQIEEKVNRLPAGGEGWDKKMKRKRSVGAVVSRVLNGDRDTKRAIHPRLNAESKLRSGDAHSFRSRSSPGVSGMNKSEDSSEPASSNACTVRRNELDSVPLPRERTTAMEQRIVAKGNNKPNIHEDNPGGSPSRVIKGKISRAPRTGSVMMADSSPDVHSSSGALEGWEQPSITKVSLLGVVNNQKRPLSTASSSQPMAQWVGQRPHKISRTRRASLVSPVSNHDEAQVSSQGFVTSDFSAKISSNGTIGAIISSGVDNNIPKFKIELENVSSPVGLSESEESGAGGNKLKEKGNDSSENAVDAVHKVGSFILPTRKNKIIIREEVGSGMQKQGRSGRGSSLSKPNIPPMREKLENRPTEKPLQTMRPGSDKNKSKSGRPPSKKLTDRKTFTRAGQVLNTGSSDFTGESDDDYEDLLAAAKAANNTSNMACSSPFWKKMESFFASVSLEDVSYLKQQLRLAEELDGSLSQMFGLEFDVLTRDSGDRQGSLSNQESSKADASCGTFDMGWRLDKVTPMYHRVLSALIEEDESEELYHHSEGKNLSFQYASDDSHCGSCNHFDGELKDRDRVEFEVESKEDSQSQKSSFLDRYSSDRSVASNTIRNQSLSNSLYNNEQSQGDDGLSHSDVGFIGDICQNDLGTPHPRQINNSGISSFDCQYQLMCLDDRLLLELQSIGLYPETMPDLAEGEEGINQEIVTLKEKLYQQVGKKKTNMGQIDKAVQNGSDFERRDIEQVAMNQLVEMAYRKRLACRGSSASKSMMRKVSKQVAMAFVKRTLARCRKFEDTGRSCFSEPALQDIIFSVPSCNSDAKSADCVGSGTASNTYNEACNHQPEALGSVTGAVSSNLERQDSHSDNLERDSSHVVQAITHSSGQVFLRAKKREMLLDNVVGSTVPSGVKGKSSERDNSVSGAGRSSLGSSRSERKTKKPKEKTNGLHGSSAEAGHTSSPSVGGFSQSAANASKKVSREAGLVSPGNNPQGSSKEAEEPIDFSNLQLHELDLELSVSNDLGGHQDLGSWLNFDEDGLQDHDSVGLEIPMDDLTDLNMIM</sequence>
<proteinExistence type="predicted"/>
<dbReference type="Proteomes" id="UP001227230">
    <property type="component" value="Chromosome 6"/>
</dbReference>
<feature type="region of interest" description="Disordered" evidence="1">
    <location>
        <begin position="388"/>
        <end position="408"/>
    </location>
</feature>
<dbReference type="EMBL" id="CP126653">
    <property type="protein sequence ID" value="WJZ89902.1"/>
    <property type="molecule type" value="Genomic_DNA"/>
</dbReference>
<accession>A0ABY9C4P7</accession>
<dbReference type="PANTHER" id="PTHR31115">
    <property type="entry name" value="OS05G0107300 PROTEIN"/>
    <property type="match status" value="1"/>
</dbReference>
<reference evidence="2 3" key="1">
    <citation type="journal article" date="2023" name="Hortic Res">
        <title>The complete reference genome for grapevine (Vitis vinifera L.) genetics and breeding.</title>
        <authorList>
            <person name="Shi X."/>
            <person name="Cao S."/>
            <person name="Wang X."/>
            <person name="Huang S."/>
            <person name="Wang Y."/>
            <person name="Liu Z."/>
            <person name="Liu W."/>
            <person name="Leng X."/>
            <person name="Peng Y."/>
            <person name="Wang N."/>
            <person name="Wang Y."/>
            <person name="Ma Z."/>
            <person name="Xu X."/>
            <person name="Zhang F."/>
            <person name="Xue H."/>
            <person name="Zhong H."/>
            <person name="Wang Y."/>
            <person name="Zhang K."/>
            <person name="Velt A."/>
            <person name="Avia K."/>
            <person name="Holtgrawe D."/>
            <person name="Grimplet J."/>
            <person name="Matus J.T."/>
            <person name="Ware D."/>
            <person name="Wu X."/>
            <person name="Wang H."/>
            <person name="Liu C."/>
            <person name="Fang Y."/>
            <person name="Rustenholz C."/>
            <person name="Cheng Z."/>
            <person name="Xiao H."/>
            <person name="Zhou Y."/>
        </authorList>
    </citation>
    <scope>NUCLEOTIDE SEQUENCE [LARGE SCALE GENOMIC DNA]</scope>
    <source>
        <strain evidence="3">cv. Pinot noir / PN40024</strain>
        <tissue evidence="2">Leaf</tissue>
    </source>
</reference>
<evidence type="ECO:0000313" key="3">
    <source>
        <dbReference type="Proteomes" id="UP001227230"/>
    </source>
</evidence>
<feature type="compositionally biased region" description="Low complexity" evidence="1">
    <location>
        <begin position="1108"/>
        <end position="1120"/>
    </location>
</feature>
<feature type="compositionally biased region" description="Polar residues" evidence="1">
    <location>
        <begin position="530"/>
        <end position="544"/>
    </location>
</feature>
<organism evidence="2 3">
    <name type="scientific">Vitis vinifera</name>
    <name type="common">Grape</name>
    <dbReference type="NCBI Taxonomy" id="29760"/>
    <lineage>
        <taxon>Eukaryota</taxon>
        <taxon>Viridiplantae</taxon>
        <taxon>Streptophyta</taxon>
        <taxon>Embryophyta</taxon>
        <taxon>Tracheophyta</taxon>
        <taxon>Spermatophyta</taxon>
        <taxon>Magnoliopsida</taxon>
        <taxon>eudicotyledons</taxon>
        <taxon>Gunneridae</taxon>
        <taxon>Pentapetalae</taxon>
        <taxon>rosids</taxon>
        <taxon>Vitales</taxon>
        <taxon>Vitaceae</taxon>
        <taxon>Viteae</taxon>
        <taxon>Vitis</taxon>
    </lineage>
</organism>
<feature type="region of interest" description="Disordered" evidence="1">
    <location>
        <begin position="1092"/>
        <end position="1187"/>
    </location>
</feature>
<evidence type="ECO:0000313" key="2">
    <source>
        <dbReference type="EMBL" id="WJZ89902.1"/>
    </source>
</evidence>
<feature type="region of interest" description="Disordered" evidence="1">
    <location>
        <begin position="238"/>
        <end position="299"/>
    </location>
</feature>
<feature type="compositionally biased region" description="Polar residues" evidence="1">
    <location>
        <begin position="597"/>
        <end position="606"/>
    </location>
</feature>
<feature type="region of interest" description="Disordered" evidence="1">
    <location>
        <begin position="524"/>
        <end position="609"/>
    </location>
</feature>
<keyword evidence="3" id="KW-1185">Reference proteome</keyword>
<feature type="compositionally biased region" description="Basic and acidic residues" evidence="1">
    <location>
        <begin position="238"/>
        <end position="262"/>
    </location>
</feature>
<dbReference type="EMBL" id="CP126653">
    <property type="protein sequence ID" value="WJZ89903.1"/>
    <property type="molecule type" value="Genomic_DNA"/>
</dbReference>
<feature type="region of interest" description="Disordered" evidence="1">
    <location>
        <begin position="472"/>
        <end position="501"/>
    </location>
</feature>
<feature type="compositionally biased region" description="Polar residues" evidence="1">
    <location>
        <begin position="1145"/>
        <end position="1160"/>
    </location>
</feature>
<feature type="compositionally biased region" description="Basic and acidic residues" evidence="1">
    <location>
        <begin position="550"/>
        <end position="560"/>
    </location>
</feature>
<dbReference type="PANTHER" id="PTHR31115:SF4">
    <property type="entry name" value="SPECTRIN BETA CHAIN, BRAIN"/>
    <property type="match status" value="1"/>
</dbReference>